<keyword evidence="1" id="KW-0732">Signal</keyword>
<sequence length="77" mass="8679">MQVKARVAAAPLLFAISLYELKLTFDSYNNDANYISQKLIVINLIAPEQTKSLDILVHFYLTFKIPPPIIEPKSSSL</sequence>
<dbReference type="AlphaFoldDB" id="A0A8S1KXG4"/>
<dbReference type="EMBL" id="CAJJDM010000021">
    <property type="protein sequence ID" value="CAD8055644.1"/>
    <property type="molecule type" value="Genomic_DNA"/>
</dbReference>
<organism evidence="2 3">
    <name type="scientific">Paramecium primaurelia</name>
    <dbReference type="NCBI Taxonomy" id="5886"/>
    <lineage>
        <taxon>Eukaryota</taxon>
        <taxon>Sar</taxon>
        <taxon>Alveolata</taxon>
        <taxon>Ciliophora</taxon>
        <taxon>Intramacronucleata</taxon>
        <taxon>Oligohymenophorea</taxon>
        <taxon>Peniculida</taxon>
        <taxon>Parameciidae</taxon>
        <taxon>Paramecium</taxon>
    </lineage>
</organism>
<feature type="chain" id="PRO_5035931301" evidence="1">
    <location>
        <begin position="25"/>
        <end position="77"/>
    </location>
</feature>
<evidence type="ECO:0000313" key="3">
    <source>
        <dbReference type="Proteomes" id="UP000688137"/>
    </source>
</evidence>
<comment type="caution">
    <text evidence="2">The sequence shown here is derived from an EMBL/GenBank/DDBJ whole genome shotgun (WGS) entry which is preliminary data.</text>
</comment>
<name>A0A8S1KXG4_PARPR</name>
<evidence type="ECO:0000256" key="1">
    <source>
        <dbReference type="SAM" id="SignalP"/>
    </source>
</evidence>
<reference evidence="2" key="1">
    <citation type="submission" date="2021-01" db="EMBL/GenBank/DDBJ databases">
        <authorList>
            <consortium name="Genoscope - CEA"/>
            <person name="William W."/>
        </authorList>
    </citation>
    <scope>NUCLEOTIDE SEQUENCE</scope>
</reference>
<keyword evidence="3" id="KW-1185">Reference proteome</keyword>
<protein>
    <submittedName>
        <fullName evidence="2">Uncharacterized protein</fullName>
    </submittedName>
</protein>
<accession>A0A8S1KXG4</accession>
<feature type="signal peptide" evidence="1">
    <location>
        <begin position="1"/>
        <end position="24"/>
    </location>
</feature>
<dbReference type="Proteomes" id="UP000688137">
    <property type="component" value="Unassembled WGS sequence"/>
</dbReference>
<proteinExistence type="predicted"/>
<gene>
    <name evidence="2" type="ORF">PPRIM_AZ9-3.1.T0230284</name>
</gene>
<evidence type="ECO:0000313" key="2">
    <source>
        <dbReference type="EMBL" id="CAD8055644.1"/>
    </source>
</evidence>